<gene>
    <name evidence="4" type="ORF">TEGL_26710</name>
</gene>
<evidence type="ECO:0000313" key="5">
    <source>
        <dbReference type="Proteomes" id="UP001348492"/>
    </source>
</evidence>
<accession>A0ABZ2EWA4</accession>
<keyword evidence="3" id="KW-1133">Transmembrane helix</keyword>
<protein>
    <recommendedName>
        <fullName evidence="6">Tat pathway signal sequence domain protein</fullName>
    </recommendedName>
</protein>
<keyword evidence="1" id="KW-0175">Coiled coil</keyword>
<sequence length="132" mass="15708">MKSIECFEHYMDINKKARKAVIFGAVTAGVGAAVYIGTRKLLGIIEDKKLARYYEDEIEEIFKEKEKMQFYEDEFIRQEEEEKEELEKVVDEFNSKRLRREECPRCSENKGKIKGKRREKTSQYKTTNEYDG</sequence>
<dbReference type="Proteomes" id="UP001348492">
    <property type="component" value="Chromosome"/>
</dbReference>
<organism evidence="4 5">
    <name type="scientific">Terrisporobacter glycolicus ATCC 14880 = DSM 1288</name>
    <dbReference type="NCBI Taxonomy" id="1121315"/>
    <lineage>
        <taxon>Bacteria</taxon>
        <taxon>Bacillati</taxon>
        <taxon>Bacillota</taxon>
        <taxon>Clostridia</taxon>
        <taxon>Peptostreptococcales</taxon>
        <taxon>Peptostreptococcaceae</taxon>
        <taxon>Terrisporobacter</taxon>
    </lineage>
</organism>
<keyword evidence="3" id="KW-0812">Transmembrane</keyword>
<dbReference type="EMBL" id="CP117523">
    <property type="protein sequence ID" value="WWD84241.1"/>
    <property type="molecule type" value="Genomic_DNA"/>
</dbReference>
<evidence type="ECO:0000313" key="4">
    <source>
        <dbReference type="EMBL" id="WWD84241.1"/>
    </source>
</evidence>
<feature type="region of interest" description="Disordered" evidence="2">
    <location>
        <begin position="108"/>
        <end position="132"/>
    </location>
</feature>
<evidence type="ECO:0008006" key="6">
    <source>
        <dbReference type="Google" id="ProtNLM"/>
    </source>
</evidence>
<dbReference type="RefSeq" id="WP_018592503.1">
    <property type="nucleotide sequence ID" value="NZ_CP117523.1"/>
</dbReference>
<feature type="coiled-coil region" evidence="1">
    <location>
        <begin position="54"/>
        <end position="96"/>
    </location>
</feature>
<feature type="transmembrane region" description="Helical" evidence="3">
    <location>
        <begin position="20"/>
        <end position="38"/>
    </location>
</feature>
<feature type="compositionally biased region" description="Polar residues" evidence="2">
    <location>
        <begin position="123"/>
        <end position="132"/>
    </location>
</feature>
<reference evidence="4 5" key="1">
    <citation type="journal article" date="2023" name="PLoS ONE">
        <title>Genome-based metabolic and phylogenomic analysis of three Terrisporobacter species.</title>
        <authorList>
            <person name="Boer T."/>
            <person name="Bengelsdorf F.R."/>
            <person name="Bomeke M."/>
            <person name="Daniel R."/>
            <person name="Poehlein A."/>
        </authorList>
    </citation>
    <scope>NUCLEOTIDE SEQUENCE [LARGE SCALE GENOMIC DNA]</scope>
    <source>
        <strain evidence="4 5">DSM 1288</strain>
    </source>
</reference>
<keyword evidence="5" id="KW-1185">Reference proteome</keyword>
<name>A0ABZ2EWA4_9FIRM</name>
<evidence type="ECO:0000256" key="1">
    <source>
        <dbReference type="SAM" id="Coils"/>
    </source>
</evidence>
<proteinExistence type="predicted"/>
<evidence type="ECO:0000256" key="3">
    <source>
        <dbReference type="SAM" id="Phobius"/>
    </source>
</evidence>
<evidence type="ECO:0000256" key="2">
    <source>
        <dbReference type="SAM" id="MobiDB-lite"/>
    </source>
</evidence>
<keyword evidence="3" id="KW-0472">Membrane</keyword>